<dbReference type="AlphaFoldDB" id="A0ABD0KBH1"/>
<keyword evidence="2" id="KW-0699">rRNA-binding</keyword>
<accession>A0ABD0KBH1</accession>
<evidence type="ECO:0000256" key="7">
    <source>
        <dbReference type="ARBA" id="ARBA00035134"/>
    </source>
</evidence>
<sequence length="353" mass="40427">MDMQLNGVRPDLATFNAVLYSLSRMVTFRRAPNLALQTLTEMKNVGIEPSLASWKYLLAVFYPNESSDSNMLYKVMDELEGREFELRHVDDVEFFVNAMKICCQNLHDVELAFRVDELLNTGDNAALLGDSRLVNIYYSFFLRLVFTFETLDTIMDVYQRVTPHLWTPNLTVLEELLKAIELQDGYRHLPLIWTDLLLFEFLRREDLLERLLQLMAKQKQEPDLQRQYAHIAGQLIQRWNEEREAGRDPVLSTGHMVSHILAIAENAGDHDLAWTMFDIYRKNKNAFSGTPTDSSLQRLVSGCLERGDGERAVAVVNFMNTLDMAGVGDVAQSVLDSDKVALTEQQREILASL</sequence>
<dbReference type="Gene3D" id="1.25.40.10">
    <property type="entry name" value="Tetratricopeptide repeat domain"/>
    <property type="match status" value="1"/>
</dbReference>
<dbReference type="GO" id="GO:0005840">
    <property type="term" value="C:ribosome"/>
    <property type="evidence" value="ECO:0007669"/>
    <property type="project" value="UniProtKB-KW"/>
</dbReference>
<dbReference type="PANTHER" id="PTHR16276">
    <property type="entry name" value="PENTATRICOPEPTIDE REPEAT DOMAIN-CONTAINING PROTEIN 3"/>
    <property type="match status" value="1"/>
</dbReference>
<dbReference type="Pfam" id="PF13812">
    <property type="entry name" value="PPR_3"/>
    <property type="match status" value="1"/>
</dbReference>
<dbReference type="InterPro" id="IPR002885">
    <property type="entry name" value="PPR_rpt"/>
</dbReference>
<dbReference type="EMBL" id="JACVVK020000210">
    <property type="protein sequence ID" value="KAK7484424.1"/>
    <property type="molecule type" value="Genomic_DNA"/>
</dbReference>
<dbReference type="PANTHER" id="PTHR16276:SF1">
    <property type="entry name" value="SMALL RIBOSOMAL SUBUNIT PROTEIN MS39"/>
    <property type="match status" value="1"/>
</dbReference>
<keyword evidence="5" id="KW-0689">Ribosomal protein</keyword>
<evidence type="ECO:0000256" key="2">
    <source>
        <dbReference type="ARBA" id="ARBA00022730"/>
    </source>
</evidence>
<dbReference type="GO" id="GO:0019843">
    <property type="term" value="F:rRNA binding"/>
    <property type="evidence" value="ECO:0007669"/>
    <property type="project" value="UniProtKB-KW"/>
</dbReference>
<evidence type="ECO:0000313" key="8">
    <source>
        <dbReference type="EMBL" id="KAK7484424.1"/>
    </source>
</evidence>
<keyword evidence="3" id="KW-0810">Translation regulation</keyword>
<evidence type="ECO:0000256" key="1">
    <source>
        <dbReference type="ARBA" id="ARBA00008551"/>
    </source>
</evidence>
<dbReference type="InterPro" id="IPR037387">
    <property type="entry name" value="PTCD3"/>
</dbReference>
<evidence type="ECO:0000256" key="3">
    <source>
        <dbReference type="ARBA" id="ARBA00022845"/>
    </source>
</evidence>
<keyword evidence="9" id="KW-1185">Reference proteome</keyword>
<evidence type="ECO:0000256" key="5">
    <source>
        <dbReference type="ARBA" id="ARBA00022980"/>
    </source>
</evidence>
<keyword evidence="6" id="KW-0687">Ribonucleoprotein</keyword>
<gene>
    <name evidence="8" type="ORF">BaRGS_00024309</name>
</gene>
<evidence type="ECO:0000256" key="4">
    <source>
        <dbReference type="ARBA" id="ARBA00022884"/>
    </source>
</evidence>
<evidence type="ECO:0000256" key="6">
    <source>
        <dbReference type="ARBA" id="ARBA00023274"/>
    </source>
</evidence>
<dbReference type="Proteomes" id="UP001519460">
    <property type="component" value="Unassembled WGS sequence"/>
</dbReference>
<comment type="similarity">
    <text evidence="1">Belongs to the mitochondrion-specific ribosomal protein mS39 family.</text>
</comment>
<comment type="caution">
    <text evidence="8">The sequence shown here is derived from an EMBL/GenBank/DDBJ whole genome shotgun (WGS) entry which is preliminary data.</text>
</comment>
<reference evidence="8 9" key="1">
    <citation type="journal article" date="2023" name="Sci. Data">
        <title>Genome assembly of the Korean intertidal mud-creeper Batillaria attramentaria.</title>
        <authorList>
            <person name="Patra A.K."/>
            <person name="Ho P.T."/>
            <person name="Jun S."/>
            <person name="Lee S.J."/>
            <person name="Kim Y."/>
            <person name="Won Y.J."/>
        </authorList>
    </citation>
    <scope>NUCLEOTIDE SEQUENCE [LARGE SCALE GENOMIC DNA]</scope>
    <source>
        <strain evidence="8">Wonlab-2016</strain>
    </source>
</reference>
<dbReference type="GO" id="GO:0006417">
    <property type="term" value="P:regulation of translation"/>
    <property type="evidence" value="ECO:0007669"/>
    <property type="project" value="UniProtKB-KW"/>
</dbReference>
<dbReference type="GO" id="GO:1990904">
    <property type="term" value="C:ribonucleoprotein complex"/>
    <property type="evidence" value="ECO:0007669"/>
    <property type="project" value="UniProtKB-KW"/>
</dbReference>
<keyword evidence="4" id="KW-0694">RNA-binding</keyword>
<name>A0ABD0KBH1_9CAEN</name>
<organism evidence="8 9">
    <name type="scientific">Batillaria attramentaria</name>
    <dbReference type="NCBI Taxonomy" id="370345"/>
    <lineage>
        <taxon>Eukaryota</taxon>
        <taxon>Metazoa</taxon>
        <taxon>Spiralia</taxon>
        <taxon>Lophotrochozoa</taxon>
        <taxon>Mollusca</taxon>
        <taxon>Gastropoda</taxon>
        <taxon>Caenogastropoda</taxon>
        <taxon>Sorbeoconcha</taxon>
        <taxon>Cerithioidea</taxon>
        <taxon>Batillariidae</taxon>
        <taxon>Batillaria</taxon>
    </lineage>
</organism>
<dbReference type="InterPro" id="IPR011990">
    <property type="entry name" value="TPR-like_helical_dom_sf"/>
</dbReference>
<proteinExistence type="inferred from homology"/>
<protein>
    <recommendedName>
        <fullName evidence="7">Small ribosomal subunit protein mS39</fullName>
    </recommendedName>
</protein>
<evidence type="ECO:0000313" key="9">
    <source>
        <dbReference type="Proteomes" id="UP001519460"/>
    </source>
</evidence>